<dbReference type="Pfam" id="PF00510">
    <property type="entry name" value="COX3"/>
    <property type="match status" value="1"/>
</dbReference>
<dbReference type="PROSITE" id="PS50253">
    <property type="entry name" value="COX3"/>
    <property type="match status" value="1"/>
</dbReference>
<name>A0ABN1H4N7_9ACTN</name>
<evidence type="ECO:0000256" key="6">
    <source>
        <dbReference type="ARBA" id="ARBA00031400"/>
    </source>
</evidence>
<dbReference type="Proteomes" id="UP001500957">
    <property type="component" value="Unassembled WGS sequence"/>
</dbReference>
<evidence type="ECO:0000256" key="5">
    <source>
        <dbReference type="ARBA" id="ARBA00023136"/>
    </source>
</evidence>
<evidence type="ECO:0000256" key="7">
    <source>
        <dbReference type="RuleBase" id="RU003376"/>
    </source>
</evidence>
<reference evidence="10 11" key="1">
    <citation type="journal article" date="2019" name="Int. J. Syst. Evol. Microbiol.">
        <title>The Global Catalogue of Microorganisms (GCM) 10K type strain sequencing project: providing services to taxonomists for standard genome sequencing and annotation.</title>
        <authorList>
            <consortium name="The Broad Institute Genomics Platform"/>
            <consortium name="The Broad Institute Genome Sequencing Center for Infectious Disease"/>
            <person name="Wu L."/>
            <person name="Ma J."/>
        </authorList>
    </citation>
    <scope>NUCLEOTIDE SEQUENCE [LARGE SCALE GENOMIC DNA]</scope>
    <source>
        <strain evidence="10 11">JCM 10671</strain>
    </source>
</reference>
<accession>A0ABN1H4N7</accession>
<organism evidence="10 11">
    <name type="scientific">Sporichthya brevicatena</name>
    <dbReference type="NCBI Taxonomy" id="171442"/>
    <lineage>
        <taxon>Bacteria</taxon>
        <taxon>Bacillati</taxon>
        <taxon>Actinomycetota</taxon>
        <taxon>Actinomycetes</taxon>
        <taxon>Sporichthyales</taxon>
        <taxon>Sporichthyaceae</taxon>
        <taxon>Sporichthya</taxon>
    </lineage>
</organism>
<feature type="transmembrane region" description="Helical" evidence="8">
    <location>
        <begin position="138"/>
        <end position="162"/>
    </location>
</feature>
<dbReference type="RefSeq" id="WP_344607212.1">
    <property type="nucleotide sequence ID" value="NZ_BAAAHE010000034.1"/>
</dbReference>
<keyword evidence="11" id="KW-1185">Reference proteome</keyword>
<feature type="transmembrane region" description="Helical" evidence="8">
    <location>
        <begin position="26"/>
        <end position="48"/>
    </location>
</feature>
<keyword evidence="3 7" id="KW-0812">Transmembrane</keyword>
<comment type="caution">
    <text evidence="10">The sequence shown here is derived from an EMBL/GenBank/DDBJ whole genome shotgun (WGS) entry which is preliminary data.</text>
</comment>
<dbReference type="InterPro" id="IPR035973">
    <property type="entry name" value="Cyt_c_oxidase_su3-like_sf"/>
</dbReference>
<feature type="transmembrane region" description="Helical" evidence="8">
    <location>
        <begin position="174"/>
        <end position="199"/>
    </location>
</feature>
<gene>
    <name evidence="10" type="ORF">GCM10009547_35550</name>
</gene>
<dbReference type="SUPFAM" id="SSF81452">
    <property type="entry name" value="Cytochrome c oxidase subunit III-like"/>
    <property type="match status" value="1"/>
</dbReference>
<keyword evidence="4 8" id="KW-1133">Transmembrane helix</keyword>
<dbReference type="EMBL" id="BAAAHE010000034">
    <property type="protein sequence ID" value="GAA0628784.1"/>
    <property type="molecule type" value="Genomic_DNA"/>
</dbReference>
<dbReference type="Gene3D" id="1.20.120.80">
    <property type="entry name" value="Cytochrome c oxidase, subunit III, four-helix bundle"/>
    <property type="match status" value="1"/>
</dbReference>
<feature type="transmembrane region" description="Helical" evidence="8">
    <location>
        <begin position="68"/>
        <end position="87"/>
    </location>
</feature>
<comment type="subcellular location">
    <subcellularLocation>
        <location evidence="7">Cell membrane</location>
        <topology evidence="7">Multi-pass membrane protein</topology>
    </subcellularLocation>
    <subcellularLocation>
        <location evidence="1">Membrane</location>
        <topology evidence="1">Multi-pass membrane protein</topology>
    </subcellularLocation>
</comment>
<evidence type="ECO:0000259" key="9">
    <source>
        <dbReference type="PROSITE" id="PS50253"/>
    </source>
</evidence>
<evidence type="ECO:0000313" key="10">
    <source>
        <dbReference type="EMBL" id="GAA0628784.1"/>
    </source>
</evidence>
<feature type="domain" description="Heme-copper oxidase subunit III family profile" evidence="9">
    <location>
        <begin position="1"/>
        <end position="202"/>
    </location>
</feature>
<dbReference type="InterPro" id="IPR024791">
    <property type="entry name" value="Cyt_c/ubiquinol_Oxase_su3"/>
</dbReference>
<evidence type="ECO:0000256" key="3">
    <source>
        <dbReference type="ARBA" id="ARBA00022692"/>
    </source>
</evidence>
<proteinExistence type="inferred from homology"/>
<evidence type="ECO:0000256" key="4">
    <source>
        <dbReference type="ARBA" id="ARBA00022989"/>
    </source>
</evidence>
<evidence type="ECO:0000313" key="11">
    <source>
        <dbReference type="Proteomes" id="UP001500957"/>
    </source>
</evidence>
<dbReference type="InterPro" id="IPR013833">
    <property type="entry name" value="Cyt_c_oxidase_su3_a-hlx"/>
</dbReference>
<dbReference type="PANTHER" id="PTHR11403:SF6">
    <property type="entry name" value="NITRIC OXIDE REDUCTASE SUBUNIT E"/>
    <property type="match status" value="1"/>
</dbReference>
<sequence>MTVLATESLEEPGARVSTRRRVPGEVGIWVLILGDLVVFTYIFAVFLAERSNEPVVFAAGSEHLNQNYGIIYTLILLLSSLYVVRALHRLRSADGHAAARNFLGAFACGLAFLALKVTEWMHEADAGHTLTSDHFFTFYFLMTGLHALHLVIGLFLLIYLAVLARRPAPGRSQWILFEGGACFWHMVDFLWMVIFPLLYLMP</sequence>
<comment type="similarity">
    <text evidence="2 7">Belongs to the cytochrome c oxidase subunit 3 family.</text>
</comment>
<keyword evidence="5 8" id="KW-0472">Membrane</keyword>
<feature type="transmembrane region" description="Helical" evidence="8">
    <location>
        <begin position="99"/>
        <end position="118"/>
    </location>
</feature>
<evidence type="ECO:0000256" key="2">
    <source>
        <dbReference type="ARBA" id="ARBA00010581"/>
    </source>
</evidence>
<protein>
    <recommendedName>
        <fullName evidence="6">Cytochrome aa3 subunit 3</fullName>
    </recommendedName>
</protein>
<evidence type="ECO:0000256" key="1">
    <source>
        <dbReference type="ARBA" id="ARBA00004141"/>
    </source>
</evidence>
<dbReference type="PANTHER" id="PTHR11403">
    <property type="entry name" value="CYTOCHROME C OXIDASE SUBUNIT III"/>
    <property type="match status" value="1"/>
</dbReference>
<dbReference type="InterPro" id="IPR000298">
    <property type="entry name" value="Cyt_c_oxidase-like_su3"/>
</dbReference>
<evidence type="ECO:0000256" key="8">
    <source>
        <dbReference type="SAM" id="Phobius"/>
    </source>
</evidence>